<dbReference type="Proteomes" id="UP001295684">
    <property type="component" value="Unassembled WGS sequence"/>
</dbReference>
<gene>
    <name evidence="1" type="ORF">ECRASSUSDP1_LOCUS22350</name>
</gene>
<reference evidence="1" key="1">
    <citation type="submission" date="2023-07" db="EMBL/GenBank/DDBJ databases">
        <authorList>
            <consortium name="AG Swart"/>
            <person name="Singh M."/>
            <person name="Singh A."/>
            <person name="Seah K."/>
            <person name="Emmerich C."/>
        </authorList>
    </citation>
    <scope>NUCLEOTIDE SEQUENCE</scope>
    <source>
        <strain evidence="1">DP1</strain>
    </source>
</reference>
<dbReference type="AlphaFoldDB" id="A0AAD1XXN0"/>
<evidence type="ECO:0000313" key="1">
    <source>
        <dbReference type="EMBL" id="CAI2380907.1"/>
    </source>
</evidence>
<comment type="caution">
    <text evidence="1">The sequence shown here is derived from an EMBL/GenBank/DDBJ whole genome shotgun (WGS) entry which is preliminary data.</text>
</comment>
<evidence type="ECO:0000313" key="2">
    <source>
        <dbReference type="Proteomes" id="UP001295684"/>
    </source>
</evidence>
<accession>A0AAD1XXN0</accession>
<dbReference type="EMBL" id="CAMPGE010022909">
    <property type="protein sequence ID" value="CAI2380907.1"/>
    <property type="molecule type" value="Genomic_DNA"/>
</dbReference>
<sequence length="145" mass="16710">MEIIGDMVKDAAFAYLKSRFEPVIERGVETAWEVIKTKAGNFYKKGQLNPKDFNDQKVVFYKKIGESMIEATEIETDNLLELINEEYMDKCVLENNPLIDFKSLPRTDEEPVRLSIESPLTLSLISDSKHAIGWDPEDILIDDYF</sequence>
<proteinExistence type="predicted"/>
<protein>
    <submittedName>
        <fullName evidence="1">Uncharacterized protein</fullName>
    </submittedName>
</protein>
<name>A0AAD1XXN0_EUPCR</name>
<keyword evidence="2" id="KW-1185">Reference proteome</keyword>
<organism evidence="1 2">
    <name type="scientific">Euplotes crassus</name>
    <dbReference type="NCBI Taxonomy" id="5936"/>
    <lineage>
        <taxon>Eukaryota</taxon>
        <taxon>Sar</taxon>
        <taxon>Alveolata</taxon>
        <taxon>Ciliophora</taxon>
        <taxon>Intramacronucleata</taxon>
        <taxon>Spirotrichea</taxon>
        <taxon>Hypotrichia</taxon>
        <taxon>Euplotida</taxon>
        <taxon>Euplotidae</taxon>
        <taxon>Moneuplotes</taxon>
    </lineage>
</organism>